<dbReference type="Pfam" id="PF07729">
    <property type="entry name" value="FCD"/>
    <property type="match status" value="1"/>
</dbReference>
<evidence type="ECO:0000256" key="2">
    <source>
        <dbReference type="ARBA" id="ARBA00023125"/>
    </source>
</evidence>
<dbReference type="InterPro" id="IPR000524">
    <property type="entry name" value="Tscrpt_reg_HTH_GntR"/>
</dbReference>
<evidence type="ECO:0000313" key="7">
    <source>
        <dbReference type="EMBL" id="QYD73892.1"/>
    </source>
</evidence>
<evidence type="ECO:0000313" key="8">
    <source>
        <dbReference type="Proteomes" id="UP000826462"/>
    </source>
</evidence>
<sequence length="317" mass="35109">MQVRIARDIVALVRRDVRPVGYHLAETQLAREIGTSRSPVKAALEYLAELGVVTHDANRGFFLAGDSSSLTDVAEQFASSPDEPLYLSIASDRLAGKLPDEVGEAELMRRYNVARTTLRKVLSRIAREGWIEQGVGHGWRFLGMIDSPDAYDESFVFRQSIEVTGLLSPAFRYDPKHLEEIRAEQQRIVDGGWSTMTAAELFDANSHFHEAVARWSGNRFIYDSVRRINQLRRLVEYSQTTNRKPRKGQAEEHLAMLDAIARADLFGAAALMRSHLDGARRLKSPGAQAFSGGGARTPSRAEGAAGAGRAGRTSRTR</sequence>
<feature type="domain" description="HTH gntR-type" evidence="5">
    <location>
        <begin position="5"/>
        <end position="63"/>
    </location>
</feature>
<dbReference type="InterPro" id="IPR036390">
    <property type="entry name" value="WH_DNA-bd_sf"/>
</dbReference>
<name>A0ABX8UXY5_9BURK</name>
<organism evidence="7 8">
    <name type="scientific">Paraburkholderia edwinii</name>
    <dbReference type="NCBI Taxonomy" id="2861782"/>
    <lineage>
        <taxon>Bacteria</taxon>
        <taxon>Pseudomonadati</taxon>
        <taxon>Pseudomonadota</taxon>
        <taxon>Betaproteobacteria</taxon>
        <taxon>Burkholderiales</taxon>
        <taxon>Burkholderiaceae</taxon>
        <taxon>Paraburkholderia</taxon>
    </lineage>
</organism>
<dbReference type="SMART" id="SM00895">
    <property type="entry name" value="FCD"/>
    <property type="match status" value="1"/>
</dbReference>
<proteinExistence type="predicted"/>
<evidence type="ECO:0000259" key="6">
    <source>
        <dbReference type="SMART" id="SM00895"/>
    </source>
</evidence>
<dbReference type="InterPro" id="IPR008920">
    <property type="entry name" value="TF_FadR/GntR_C"/>
</dbReference>
<dbReference type="SUPFAM" id="SSF48008">
    <property type="entry name" value="GntR ligand-binding domain-like"/>
    <property type="match status" value="1"/>
</dbReference>
<dbReference type="SMART" id="SM00345">
    <property type="entry name" value="HTH_GNTR"/>
    <property type="match status" value="2"/>
</dbReference>
<evidence type="ECO:0000256" key="4">
    <source>
        <dbReference type="SAM" id="MobiDB-lite"/>
    </source>
</evidence>
<dbReference type="Proteomes" id="UP000826462">
    <property type="component" value="Chromosome 2"/>
</dbReference>
<evidence type="ECO:0000256" key="1">
    <source>
        <dbReference type="ARBA" id="ARBA00023015"/>
    </source>
</evidence>
<keyword evidence="3" id="KW-0804">Transcription</keyword>
<dbReference type="Gene3D" id="1.20.120.530">
    <property type="entry name" value="GntR ligand-binding domain-like"/>
    <property type="match status" value="1"/>
</dbReference>
<keyword evidence="2" id="KW-0238">DNA-binding</keyword>
<dbReference type="Pfam" id="PF00392">
    <property type="entry name" value="GntR"/>
    <property type="match status" value="2"/>
</dbReference>
<keyword evidence="8" id="KW-1185">Reference proteome</keyword>
<evidence type="ECO:0000256" key="3">
    <source>
        <dbReference type="ARBA" id="ARBA00023163"/>
    </source>
</evidence>
<dbReference type="PANTHER" id="PTHR43537">
    <property type="entry name" value="TRANSCRIPTIONAL REGULATOR, GNTR FAMILY"/>
    <property type="match status" value="1"/>
</dbReference>
<dbReference type="InterPro" id="IPR036388">
    <property type="entry name" value="WH-like_DNA-bd_sf"/>
</dbReference>
<feature type="region of interest" description="Disordered" evidence="4">
    <location>
        <begin position="283"/>
        <end position="317"/>
    </location>
</feature>
<dbReference type="SUPFAM" id="SSF46785">
    <property type="entry name" value="Winged helix' DNA-binding domain"/>
    <property type="match status" value="2"/>
</dbReference>
<gene>
    <name evidence="7" type="ORF">KZJ38_31885</name>
</gene>
<dbReference type="PANTHER" id="PTHR43537:SF5">
    <property type="entry name" value="UXU OPERON TRANSCRIPTIONAL REGULATOR"/>
    <property type="match status" value="1"/>
</dbReference>
<keyword evidence="1" id="KW-0805">Transcription regulation</keyword>
<dbReference type="InterPro" id="IPR011711">
    <property type="entry name" value="GntR_C"/>
</dbReference>
<protein>
    <submittedName>
        <fullName evidence="7">GntR family transcriptional regulator</fullName>
    </submittedName>
</protein>
<feature type="domain" description="GntR C-terminal" evidence="6">
    <location>
        <begin position="153"/>
        <end position="278"/>
    </location>
</feature>
<dbReference type="EMBL" id="CP080096">
    <property type="protein sequence ID" value="QYD73892.1"/>
    <property type="molecule type" value="Genomic_DNA"/>
</dbReference>
<accession>A0ABX8UXY5</accession>
<dbReference type="Gene3D" id="1.10.10.10">
    <property type="entry name" value="Winged helix-like DNA-binding domain superfamily/Winged helix DNA-binding domain"/>
    <property type="match status" value="2"/>
</dbReference>
<evidence type="ECO:0000259" key="5">
    <source>
        <dbReference type="SMART" id="SM00345"/>
    </source>
</evidence>
<feature type="domain" description="HTH gntR-type" evidence="5">
    <location>
        <begin position="85"/>
        <end position="141"/>
    </location>
</feature>
<reference evidence="7 8" key="1">
    <citation type="submission" date="2021-07" db="EMBL/GenBank/DDBJ databases">
        <title>Paraburkholderia edwinii protects Aspergillus sp. from phenazines by acting as a toxin sponge.</title>
        <authorList>
            <person name="Dahlstrom K.M."/>
            <person name="Newman D.K."/>
        </authorList>
    </citation>
    <scope>NUCLEOTIDE SEQUENCE [LARGE SCALE GENOMIC DNA]</scope>
    <source>
        <strain evidence="7 8">Pe01</strain>
    </source>
</reference>